<dbReference type="EMBL" id="AP022598">
    <property type="protein sequence ID" value="BBY78458.1"/>
    <property type="molecule type" value="Genomic_DNA"/>
</dbReference>
<feature type="domain" description="FAD-binding" evidence="2">
    <location>
        <begin position="6"/>
        <end position="346"/>
    </location>
</feature>
<evidence type="ECO:0000256" key="1">
    <source>
        <dbReference type="ARBA" id="ARBA00023002"/>
    </source>
</evidence>
<dbReference type="GO" id="GO:0008688">
    <property type="term" value="F:3-(3-hydroxyphenyl)propionate hydroxylase activity"/>
    <property type="evidence" value="ECO:0007669"/>
    <property type="project" value="TreeGrafter"/>
</dbReference>
<dbReference type="InterPro" id="IPR036188">
    <property type="entry name" value="FAD/NAD-bd_sf"/>
</dbReference>
<sequence>MSVEHVPVVVIGAGPTGVTAATLLAQYGVDCLILDRWPQVFSQPRAVHLDDEVFRIVARLGVADRVAEISRPALGLRLVERNMNVLAEFRRATTLSRNGFPQANMFDQPELETVLRDNLSRFPSITLRSGVEVTDIDTDTESVALTYSDDTGEHLVRAAYLLGCDGANSLTRRRIGSTMEDLGFQQRWLVVDIATAADLGQWDGVHQVCDPDRAATYMRIGDTRHRWEFQLGDTETAEHYSTLETLAPLLRPWLGGISTDALTLVRVAEYTFKAQMADRWRVGRVFLLGDAAHLTPPFIGQGMGAGLRDAMNLTWKLAGVLRGALPDEVLDTYVQERKPHTRSMIRLALVVGRAMTAGGELGSLARRVGLPALRRAPGFSAKVVGGETPPLRRSSLVKRSGKPRQLAGRLCPNPLVSAGRRLDTELGSGFAIVTTDTPSADQRSRIARRGVTLHVTAADSALGQWLRRGRATAALIRPDRTVMHACRDLDALCDSIPCHRPLTETSRLRR</sequence>
<dbReference type="Gene3D" id="3.50.50.60">
    <property type="entry name" value="FAD/NAD(P)-binding domain"/>
    <property type="match status" value="1"/>
</dbReference>
<protein>
    <submittedName>
        <fullName evidence="3">3-(3-hydroxyphenyl)propionate hydroxylase</fullName>
    </submittedName>
</protein>
<keyword evidence="1" id="KW-0560">Oxidoreductase</keyword>
<proteinExistence type="predicted"/>
<reference evidence="3 4" key="1">
    <citation type="journal article" date="2019" name="Emerg. Microbes Infect.">
        <title>Comprehensive subspecies identification of 175 nontuberculous mycobacteria species based on 7547 genomic profiles.</title>
        <authorList>
            <person name="Matsumoto Y."/>
            <person name="Kinjo T."/>
            <person name="Motooka D."/>
            <person name="Nabeya D."/>
            <person name="Jung N."/>
            <person name="Uechi K."/>
            <person name="Horii T."/>
            <person name="Iida T."/>
            <person name="Fujita J."/>
            <person name="Nakamura S."/>
        </authorList>
    </citation>
    <scope>NUCLEOTIDE SEQUENCE [LARGE SCALE GENOMIC DNA]</scope>
    <source>
        <strain evidence="3 4">JCM 6367</strain>
    </source>
</reference>
<dbReference type="InterPro" id="IPR002938">
    <property type="entry name" value="FAD-bd"/>
</dbReference>
<dbReference type="Gene3D" id="3.30.70.2450">
    <property type="match status" value="1"/>
</dbReference>
<gene>
    <name evidence="3" type="primary">mhpA_2</name>
    <name evidence="3" type="ORF">MPRF_53570</name>
</gene>
<evidence type="ECO:0000259" key="2">
    <source>
        <dbReference type="Pfam" id="PF01494"/>
    </source>
</evidence>
<dbReference type="GO" id="GO:0019622">
    <property type="term" value="P:3-(3-hydroxy)phenylpropionate catabolic process"/>
    <property type="evidence" value="ECO:0007669"/>
    <property type="project" value="TreeGrafter"/>
</dbReference>
<dbReference type="RefSeq" id="WP_232079849.1">
    <property type="nucleotide sequence ID" value="NZ_AP022598.1"/>
</dbReference>
<name>A0A7I7UAN6_MYCPF</name>
<organism evidence="3 4">
    <name type="scientific">Mycolicibacterium parafortuitum</name>
    <name type="common">Mycobacterium parafortuitum</name>
    <dbReference type="NCBI Taxonomy" id="39692"/>
    <lineage>
        <taxon>Bacteria</taxon>
        <taxon>Bacillati</taxon>
        <taxon>Actinomycetota</taxon>
        <taxon>Actinomycetes</taxon>
        <taxon>Mycobacteriales</taxon>
        <taxon>Mycobacteriaceae</taxon>
        <taxon>Mycolicibacterium</taxon>
    </lineage>
</organism>
<dbReference type="PRINTS" id="PR00420">
    <property type="entry name" value="RNGMNOXGNASE"/>
</dbReference>
<evidence type="ECO:0000313" key="3">
    <source>
        <dbReference type="EMBL" id="BBY78458.1"/>
    </source>
</evidence>
<evidence type="ECO:0000313" key="4">
    <source>
        <dbReference type="Proteomes" id="UP000466554"/>
    </source>
</evidence>
<dbReference type="GO" id="GO:0071949">
    <property type="term" value="F:FAD binding"/>
    <property type="evidence" value="ECO:0007669"/>
    <property type="project" value="InterPro"/>
</dbReference>
<dbReference type="Pfam" id="PF01494">
    <property type="entry name" value="FAD_binding_3"/>
    <property type="match status" value="1"/>
</dbReference>
<accession>A0A7I7UAN6</accession>
<dbReference type="PANTHER" id="PTHR43476:SF3">
    <property type="entry name" value="FAD-BINDING MONOOXYGENASE"/>
    <property type="match status" value="1"/>
</dbReference>
<dbReference type="PANTHER" id="PTHR43476">
    <property type="entry name" value="3-(3-HYDROXY-PHENYL)PROPIONATE/3-HYDROXYCINNAMIC ACID HYDROXYLASE"/>
    <property type="match status" value="1"/>
</dbReference>
<dbReference type="NCBIfam" id="NF004829">
    <property type="entry name" value="PRK06183.1-3"/>
    <property type="match status" value="1"/>
</dbReference>
<dbReference type="InterPro" id="IPR050631">
    <property type="entry name" value="PheA/TfdB_FAD_monoxygenase"/>
</dbReference>
<dbReference type="SUPFAM" id="SSF51905">
    <property type="entry name" value="FAD/NAD(P)-binding domain"/>
    <property type="match status" value="1"/>
</dbReference>
<dbReference type="Proteomes" id="UP000466554">
    <property type="component" value="Chromosome"/>
</dbReference>
<dbReference type="AlphaFoldDB" id="A0A7I7UAN6"/>